<protein>
    <submittedName>
        <fullName evidence="1">Uncharacterized protein</fullName>
    </submittedName>
</protein>
<evidence type="ECO:0000313" key="2">
    <source>
        <dbReference type="Proteomes" id="UP001381693"/>
    </source>
</evidence>
<gene>
    <name evidence="1" type="ORF">SK128_011893</name>
</gene>
<dbReference type="AlphaFoldDB" id="A0AAN8ZXR1"/>
<sequence length="89" mass="9860">MQCCATKILITRCDVESITEPRSVTNFDASHLDQSESGAVLRSGRHLQTEHHIVTMQCCATKILITRCGDVESITEPRSVTNFDASHLD</sequence>
<organism evidence="1 2">
    <name type="scientific">Halocaridina rubra</name>
    <name type="common">Hawaiian red shrimp</name>
    <dbReference type="NCBI Taxonomy" id="373956"/>
    <lineage>
        <taxon>Eukaryota</taxon>
        <taxon>Metazoa</taxon>
        <taxon>Ecdysozoa</taxon>
        <taxon>Arthropoda</taxon>
        <taxon>Crustacea</taxon>
        <taxon>Multicrustacea</taxon>
        <taxon>Malacostraca</taxon>
        <taxon>Eumalacostraca</taxon>
        <taxon>Eucarida</taxon>
        <taxon>Decapoda</taxon>
        <taxon>Pleocyemata</taxon>
        <taxon>Caridea</taxon>
        <taxon>Atyoidea</taxon>
        <taxon>Atyidae</taxon>
        <taxon>Halocaridina</taxon>
    </lineage>
</organism>
<accession>A0AAN8ZXR1</accession>
<name>A0AAN8ZXR1_HALRR</name>
<reference evidence="1 2" key="1">
    <citation type="submission" date="2023-11" db="EMBL/GenBank/DDBJ databases">
        <title>Halocaridina rubra genome assembly.</title>
        <authorList>
            <person name="Smith C."/>
        </authorList>
    </citation>
    <scope>NUCLEOTIDE SEQUENCE [LARGE SCALE GENOMIC DNA]</scope>
    <source>
        <strain evidence="1">EP-1</strain>
        <tissue evidence="1">Whole</tissue>
    </source>
</reference>
<comment type="caution">
    <text evidence="1">The sequence shown here is derived from an EMBL/GenBank/DDBJ whole genome shotgun (WGS) entry which is preliminary data.</text>
</comment>
<evidence type="ECO:0000313" key="1">
    <source>
        <dbReference type="EMBL" id="KAK7072471.1"/>
    </source>
</evidence>
<proteinExistence type="predicted"/>
<keyword evidence="2" id="KW-1185">Reference proteome</keyword>
<dbReference type="Proteomes" id="UP001381693">
    <property type="component" value="Unassembled WGS sequence"/>
</dbReference>
<dbReference type="EMBL" id="JAXCGZ010013471">
    <property type="protein sequence ID" value="KAK7072471.1"/>
    <property type="molecule type" value="Genomic_DNA"/>
</dbReference>